<dbReference type="GO" id="GO:0016020">
    <property type="term" value="C:membrane"/>
    <property type="evidence" value="ECO:0007669"/>
    <property type="project" value="UniProtKB-SubCell"/>
</dbReference>
<accession>A0A9D4JBV5</accession>
<evidence type="ECO:0000256" key="4">
    <source>
        <dbReference type="ARBA" id="ARBA00023136"/>
    </source>
</evidence>
<keyword evidence="4 5" id="KW-0472">Membrane</keyword>
<evidence type="ECO:0000313" key="7">
    <source>
        <dbReference type="Proteomes" id="UP000828390"/>
    </source>
</evidence>
<organism evidence="6 7">
    <name type="scientific">Dreissena polymorpha</name>
    <name type="common">Zebra mussel</name>
    <name type="synonym">Mytilus polymorpha</name>
    <dbReference type="NCBI Taxonomy" id="45954"/>
    <lineage>
        <taxon>Eukaryota</taxon>
        <taxon>Metazoa</taxon>
        <taxon>Spiralia</taxon>
        <taxon>Lophotrochozoa</taxon>
        <taxon>Mollusca</taxon>
        <taxon>Bivalvia</taxon>
        <taxon>Autobranchia</taxon>
        <taxon>Heteroconchia</taxon>
        <taxon>Euheterodonta</taxon>
        <taxon>Imparidentia</taxon>
        <taxon>Neoheterodontei</taxon>
        <taxon>Myida</taxon>
        <taxon>Dreissenoidea</taxon>
        <taxon>Dreissenidae</taxon>
        <taxon>Dreissena</taxon>
    </lineage>
</organism>
<keyword evidence="7" id="KW-1185">Reference proteome</keyword>
<protein>
    <recommendedName>
        <fullName evidence="8">Lipoma HMGIC fusion partner-like 2 protein</fullName>
    </recommendedName>
</protein>
<keyword evidence="3 5" id="KW-1133">Transmembrane helix</keyword>
<dbReference type="EMBL" id="JAIWYP010000006">
    <property type="protein sequence ID" value="KAH3806090.1"/>
    <property type="molecule type" value="Genomic_DNA"/>
</dbReference>
<name>A0A9D4JBV5_DREPO</name>
<feature type="transmembrane region" description="Helical" evidence="5">
    <location>
        <begin position="29"/>
        <end position="54"/>
    </location>
</feature>
<dbReference type="Pfam" id="PF10242">
    <property type="entry name" value="L_HMGIC_fpl"/>
    <property type="match status" value="1"/>
</dbReference>
<evidence type="ECO:0000313" key="6">
    <source>
        <dbReference type="EMBL" id="KAH3806090.1"/>
    </source>
</evidence>
<dbReference type="Gene3D" id="1.20.140.150">
    <property type="match status" value="1"/>
</dbReference>
<sequence length="106" mass="11065">MGSDGKLTMIMECGRYTTFADIPSVSWQIATLIIGLCCGLCFLVALTSVFGICVKGIVIATVARSAGILQMCSGLLMAAGVGIYPNGWDAPEVQQACGFTSKSYSL</sequence>
<evidence type="ECO:0000256" key="5">
    <source>
        <dbReference type="SAM" id="Phobius"/>
    </source>
</evidence>
<reference evidence="6" key="1">
    <citation type="journal article" date="2019" name="bioRxiv">
        <title>The Genome of the Zebra Mussel, Dreissena polymorpha: A Resource for Invasive Species Research.</title>
        <authorList>
            <person name="McCartney M.A."/>
            <person name="Auch B."/>
            <person name="Kono T."/>
            <person name="Mallez S."/>
            <person name="Zhang Y."/>
            <person name="Obille A."/>
            <person name="Becker A."/>
            <person name="Abrahante J.E."/>
            <person name="Garbe J."/>
            <person name="Badalamenti J.P."/>
            <person name="Herman A."/>
            <person name="Mangelson H."/>
            <person name="Liachko I."/>
            <person name="Sullivan S."/>
            <person name="Sone E.D."/>
            <person name="Koren S."/>
            <person name="Silverstein K.A.T."/>
            <person name="Beckman K.B."/>
            <person name="Gohl D.M."/>
        </authorList>
    </citation>
    <scope>NUCLEOTIDE SEQUENCE</scope>
    <source>
        <strain evidence="6">Duluth1</strain>
        <tissue evidence="6">Whole animal</tissue>
    </source>
</reference>
<dbReference type="InterPro" id="IPR019372">
    <property type="entry name" value="LHFPL"/>
</dbReference>
<evidence type="ECO:0000256" key="2">
    <source>
        <dbReference type="ARBA" id="ARBA00022692"/>
    </source>
</evidence>
<feature type="non-terminal residue" evidence="6">
    <location>
        <position position="106"/>
    </location>
</feature>
<gene>
    <name evidence="6" type="ORF">DPMN_134404</name>
</gene>
<keyword evidence="2 5" id="KW-0812">Transmembrane</keyword>
<evidence type="ECO:0000256" key="1">
    <source>
        <dbReference type="ARBA" id="ARBA00004141"/>
    </source>
</evidence>
<evidence type="ECO:0008006" key="8">
    <source>
        <dbReference type="Google" id="ProtNLM"/>
    </source>
</evidence>
<dbReference type="PANTHER" id="PTHR12489">
    <property type="entry name" value="LIPOMA HMGIC FUSION PARTNER-LIKE PROTEIN"/>
    <property type="match status" value="1"/>
</dbReference>
<dbReference type="AlphaFoldDB" id="A0A9D4JBV5"/>
<dbReference type="Proteomes" id="UP000828390">
    <property type="component" value="Unassembled WGS sequence"/>
</dbReference>
<dbReference type="PANTHER" id="PTHR12489:SF16">
    <property type="entry name" value="LHFPL TETRASPAN SUBFAMILY MEMBER 6 PROTEIN-RELATED"/>
    <property type="match status" value="1"/>
</dbReference>
<evidence type="ECO:0000256" key="3">
    <source>
        <dbReference type="ARBA" id="ARBA00022989"/>
    </source>
</evidence>
<comment type="subcellular location">
    <subcellularLocation>
        <location evidence="1">Membrane</location>
        <topology evidence="1">Multi-pass membrane protein</topology>
    </subcellularLocation>
</comment>
<feature type="transmembrane region" description="Helical" evidence="5">
    <location>
        <begin position="66"/>
        <end position="84"/>
    </location>
</feature>
<comment type="caution">
    <text evidence="6">The sequence shown here is derived from an EMBL/GenBank/DDBJ whole genome shotgun (WGS) entry which is preliminary data.</text>
</comment>
<proteinExistence type="predicted"/>
<reference evidence="6" key="2">
    <citation type="submission" date="2020-11" db="EMBL/GenBank/DDBJ databases">
        <authorList>
            <person name="McCartney M.A."/>
            <person name="Auch B."/>
            <person name="Kono T."/>
            <person name="Mallez S."/>
            <person name="Becker A."/>
            <person name="Gohl D.M."/>
            <person name="Silverstein K.A.T."/>
            <person name="Koren S."/>
            <person name="Bechman K.B."/>
            <person name="Herman A."/>
            <person name="Abrahante J.E."/>
            <person name="Garbe J."/>
        </authorList>
    </citation>
    <scope>NUCLEOTIDE SEQUENCE</scope>
    <source>
        <strain evidence="6">Duluth1</strain>
        <tissue evidence="6">Whole animal</tissue>
    </source>
</reference>